<organism evidence="6 7">
    <name type="scientific">Novosphingobium ovatum</name>
    <dbReference type="NCBI Taxonomy" id="1908523"/>
    <lineage>
        <taxon>Bacteria</taxon>
        <taxon>Pseudomonadati</taxon>
        <taxon>Pseudomonadota</taxon>
        <taxon>Alphaproteobacteria</taxon>
        <taxon>Sphingomonadales</taxon>
        <taxon>Sphingomonadaceae</taxon>
        <taxon>Novosphingobium</taxon>
    </lineage>
</organism>
<feature type="domain" description="HTH araC/xylS-type" evidence="5">
    <location>
        <begin position="185"/>
        <end position="282"/>
    </location>
</feature>
<name>A0ABW9XGN7_9SPHN</name>
<dbReference type="PANTHER" id="PTHR46796">
    <property type="entry name" value="HTH-TYPE TRANSCRIPTIONAL ACTIVATOR RHAS-RELATED"/>
    <property type="match status" value="1"/>
</dbReference>
<dbReference type="RefSeq" id="WP_161719993.1">
    <property type="nucleotide sequence ID" value="NZ_JAAAPO010000005.1"/>
</dbReference>
<accession>A0ABW9XGN7</accession>
<evidence type="ECO:0000256" key="4">
    <source>
        <dbReference type="SAM" id="MobiDB-lite"/>
    </source>
</evidence>
<evidence type="ECO:0000313" key="7">
    <source>
        <dbReference type="Proteomes" id="UP000753724"/>
    </source>
</evidence>
<evidence type="ECO:0000256" key="2">
    <source>
        <dbReference type="ARBA" id="ARBA00023125"/>
    </source>
</evidence>
<dbReference type="Gene3D" id="1.10.10.60">
    <property type="entry name" value="Homeodomain-like"/>
    <property type="match status" value="1"/>
</dbReference>
<dbReference type="EMBL" id="JAAAPO010000005">
    <property type="protein sequence ID" value="NBC37719.1"/>
    <property type="molecule type" value="Genomic_DNA"/>
</dbReference>
<comment type="caution">
    <text evidence="6">The sequence shown here is derived from an EMBL/GenBank/DDBJ whole genome shotgun (WGS) entry which is preliminary data.</text>
</comment>
<keyword evidence="7" id="KW-1185">Reference proteome</keyword>
<evidence type="ECO:0000256" key="3">
    <source>
        <dbReference type="ARBA" id="ARBA00023163"/>
    </source>
</evidence>
<evidence type="ECO:0000256" key="1">
    <source>
        <dbReference type="ARBA" id="ARBA00023015"/>
    </source>
</evidence>
<evidence type="ECO:0000313" key="6">
    <source>
        <dbReference type="EMBL" id="NBC37719.1"/>
    </source>
</evidence>
<keyword evidence="3" id="KW-0804">Transcription</keyword>
<dbReference type="InterPro" id="IPR046532">
    <property type="entry name" value="DUF6597"/>
</dbReference>
<evidence type="ECO:0000259" key="5">
    <source>
        <dbReference type="PROSITE" id="PS01124"/>
    </source>
</evidence>
<keyword evidence="1" id="KW-0805">Transcription regulation</keyword>
<dbReference type="Proteomes" id="UP000753724">
    <property type="component" value="Unassembled WGS sequence"/>
</dbReference>
<dbReference type="InterPro" id="IPR018060">
    <property type="entry name" value="HTH_AraC"/>
</dbReference>
<dbReference type="InterPro" id="IPR050204">
    <property type="entry name" value="AraC_XylS_family_regulators"/>
</dbReference>
<protein>
    <submittedName>
        <fullName evidence="6">Helix-turn-helix domain-containing protein</fullName>
    </submittedName>
</protein>
<dbReference type="SMART" id="SM00342">
    <property type="entry name" value="HTH_ARAC"/>
    <property type="match status" value="1"/>
</dbReference>
<keyword evidence="2" id="KW-0238">DNA-binding</keyword>
<dbReference type="Pfam" id="PF12833">
    <property type="entry name" value="HTH_18"/>
    <property type="match status" value="1"/>
</dbReference>
<proteinExistence type="predicted"/>
<dbReference type="PROSITE" id="PS01124">
    <property type="entry name" value="HTH_ARAC_FAMILY_2"/>
    <property type="match status" value="1"/>
</dbReference>
<reference evidence="7" key="1">
    <citation type="submission" date="2020-01" db="EMBL/GenBank/DDBJ databases">
        <title>Sphingomonas sp. strain CSW-10.</title>
        <authorList>
            <person name="Chen W.-M."/>
        </authorList>
    </citation>
    <scope>NUCLEOTIDE SEQUENCE [LARGE SCALE GENOMIC DNA]</scope>
    <source>
        <strain evidence="7">FSY-8</strain>
    </source>
</reference>
<sequence>MLKNIDPAVDTAVQPHAGVSRGGQPLSYNRSPRADLVPWIGRLYATGVDLPENYTLQSGLFSDVSCIRIQLRGDWTAQTADGPRQHARAALLFGPNTRVMPVTVTGSFLSVGIMLRPGSGHALRGMDTSQLVDRFIFCDALGIDTDAGMRQLEACDSPEAMLSALEDIFADCVKMHGGGEPDPVSTAFEYLSFTDPQASVADFAKDMGISQRQLERIIRRDFGLPPKQMLRRARALDMASHLRGVADAAEAEDLILRYYDQAQMTREFAELFGTTPRRFVATANPILTLALESRQARRLEAIARIAPGAQRPWQ</sequence>
<gene>
    <name evidence="6" type="ORF">GTZ99_14280</name>
</gene>
<dbReference type="Pfam" id="PF20240">
    <property type="entry name" value="DUF6597"/>
    <property type="match status" value="1"/>
</dbReference>
<feature type="region of interest" description="Disordered" evidence="4">
    <location>
        <begin position="1"/>
        <end position="27"/>
    </location>
</feature>